<dbReference type="Proteomes" id="UP000770661">
    <property type="component" value="Unassembled WGS sequence"/>
</dbReference>
<feature type="coiled-coil region" evidence="1">
    <location>
        <begin position="31"/>
        <end position="67"/>
    </location>
</feature>
<feature type="region of interest" description="Disordered" evidence="2">
    <location>
        <begin position="1"/>
        <end position="24"/>
    </location>
</feature>
<keyword evidence="1" id="KW-0175">Coiled coil</keyword>
<accession>A0A8J4XXI0</accession>
<feature type="region of interest" description="Disordered" evidence="2">
    <location>
        <begin position="93"/>
        <end position="118"/>
    </location>
</feature>
<protein>
    <submittedName>
        <fullName evidence="3">Uncharacterized protein</fullName>
    </submittedName>
</protein>
<evidence type="ECO:0000256" key="1">
    <source>
        <dbReference type="SAM" id="Coils"/>
    </source>
</evidence>
<dbReference type="AlphaFoldDB" id="A0A8J4XXI0"/>
<evidence type="ECO:0000313" key="4">
    <source>
        <dbReference type="Proteomes" id="UP000770661"/>
    </source>
</evidence>
<evidence type="ECO:0000313" key="3">
    <source>
        <dbReference type="EMBL" id="KAG0716873.1"/>
    </source>
</evidence>
<sequence length="118" mass="13581">MGSRLGRSSFMFGGDMGRKDMSFGPSLQSEMQQLKRQLDFVNQKYENEKLKRELLEKEKALDMERAAMLSSQGGNYNSGMAMLNSPTYGGGDLDNYQQGLKRDSMTMQDNWDLKRQRY</sequence>
<gene>
    <name evidence="3" type="ORF">GWK47_008632</name>
</gene>
<reference evidence="3" key="1">
    <citation type="submission" date="2020-07" db="EMBL/GenBank/DDBJ databases">
        <title>The High-quality genome of the commercially important snow crab, Chionoecetes opilio.</title>
        <authorList>
            <person name="Jeong J.-H."/>
            <person name="Ryu S."/>
        </authorList>
    </citation>
    <scope>NUCLEOTIDE SEQUENCE</scope>
    <source>
        <strain evidence="3">MADBK_172401_WGS</strain>
        <tissue evidence="3">Digestive gland</tissue>
    </source>
</reference>
<comment type="caution">
    <text evidence="3">The sequence shown here is derived from an EMBL/GenBank/DDBJ whole genome shotgun (WGS) entry which is preliminary data.</text>
</comment>
<proteinExistence type="predicted"/>
<name>A0A8J4XXI0_CHIOP</name>
<organism evidence="3 4">
    <name type="scientific">Chionoecetes opilio</name>
    <name type="common">Atlantic snow crab</name>
    <name type="synonym">Cancer opilio</name>
    <dbReference type="NCBI Taxonomy" id="41210"/>
    <lineage>
        <taxon>Eukaryota</taxon>
        <taxon>Metazoa</taxon>
        <taxon>Ecdysozoa</taxon>
        <taxon>Arthropoda</taxon>
        <taxon>Crustacea</taxon>
        <taxon>Multicrustacea</taxon>
        <taxon>Malacostraca</taxon>
        <taxon>Eumalacostraca</taxon>
        <taxon>Eucarida</taxon>
        <taxon>Decapoda</taxon>
        <taxon>Pleocyemata</taxon>
        <taxon>Brachyura</taxon>
        <taxon>Eubrachyura</taxon>
        <taxon>Majoidea</taxon>
        <taxon>Majidae</taxon>
        <taxon>Chionoecetes</taxon>
    </lineage>
</organism>
<evidence type="ECO:0000256" key="2">
    <source>
        <dbReference type="SAM" id="MobiDB-lite"/>
    </source>
</evidence>
<keyword evidence="4" id="KW-1185">Reference proteome</keyword>
<dbReference type="EMBL" id="JACEEZ010018471">
    <property type="protein sequence ID" value="KAG0716873.1"/>
    <property type="molecule type" value="Genomic_DNA"/>
</dbReference>